<name>A0ABT2LP29_9HYPH</name>
<proteinExistence type="predicted"/>
<dbReference type="Gene3D" id="2.60.40.10">
    <property type="entry name" value="Immunoglobulins"/>
    <property type="match status" value="1"/>
</dbReference>
<organism evidence="2 3">
    <name type="scientific">Chelativorans salis</name>
    <dbReference type="NCBI Taxonomy" id="2978478"/>
    <lineage>
        <taxon>Bacteria</taxon>
        <taxon>Pseudomonadati</taxon>
        <taxon>Pseudomonadota</taxon>
        <taxon>Alphaproteobacteria</taxon>
        <taxon>Hyphomicrobiales</taxon>
        <taxon>Phyllobacteriaceae</taxon>
        <taxon>Chelativorans</taxon>
    </lineage>
</organism>
<dbReference type="RefSeq" id="WP_260903041.1">
    <property type="nucleotide sequence ID" value="NZ_JAOCZP010000003.1"/>
</dbReference>
<sequence>MLSLALSILLLTTSSAAARPFGCSDIIGTVFDDQNGNGYQDAGEQGLPGVRLATVRGWLITTDARGRFHVACANEAAGRFGSAFILKLDVRTLPSGYRLTTENPRVVRLTAAKMSKLNFGASIGR</sequence>
<reference evidence="2 3" key="1">
    <citation type="submission" date="2022-09" db="EMBL/GenBank/DDBJ databases">
        <title>Chelativorans salina sp. nov., a novel slightly halophilic bacterium isolated from a saline lake sediment enrichment.</title>
        <authorList>
            <person name="Gao L."/>
            <person name="Fang B.-Z."/>
            <person name="Li W.-J."/>
        </authorList>
    </citation>
    <scope>NUCLEOTIDE SEQUENCE [LARGE SCALE GENOMIC DNA]</scope>
    <source>
        <strain evidence="2 3">EGI FJ00035</strain>
    </source>
</reference>
<feature type="chain" id="PRO_5046663483" description="SD-repeat containing protein B domain-containing protein" evidence="1">
    <location>
        <begin position="18"/>
        <end position="125"/>
    </location>
</feature>
<keyword evidence="3" id="KW-1185">Reference proteome</keyword>
<keyword evidence="1" id="KW-0732">Signal</keyword>
<comment type="caution">
    <text evidence="2">The sequence shown here is derived from an EMBL/GenBank/DDBJ whole genome shotgun (WGS) entry which is preliminary data.</text>
</comment>
<evidence type="ECO:0000313" key="3">
    <source>
        <dbReference type="Proteomes" id="UP001320831"/>
    </source>
</evidence>
<accession>A0ABT2LP29</accession>
<dbReference type="Proteomes" id="UP001320831">
    <property type="component" value="Unassembled WGS sequence"/>
</dbReference>
<evidence type="ECO:0008006" key="4">
    <source>
        <dbReference type="Google" id="ProtNLM"/>
    </source>
</evidence>
<gene>
    <name evidence="2" type="ORF">N5A92_12270</name>
</gene>
<dbReference type="InterPro" id="IPR013783">
    <property type="entry name" value="Ig-like_fold"/>
</dbReference>
<evidence type="ECO:0000256" key="1">
    <source>
        <dbReference type="SAM" id="SignalP"/>
    </source>
</evidence>
<feature type="signal peptide" evidence="1">
    <location>
        <begin position="1"/>
        <end position="17"/>
    </location>
</feature>
<dbReference type="SUPFAM" id="SSF117074">
    <property type="entry name" value="Hypothetical protein PA1324"/>
    <property type="match status" value="1"/>
</dbReference>
<protein>
    <recommendedName>
        <fullName evidence="4">SD-repeat containing protein B domain-containing protein</fullName>
    </recommendedName>
</protein>
<dbReference type="EMBL" id="JAOCZP010000003">
    <property type="protein sequence ID" value="MCT7375809.1"/>
    <property type="molecule type" value="Genomic_DNA"/>
</dbReference>
<evidence type="ECO:0000313" key="2">
    <source>
        <dbReference type="EMBL" id="MCT7375809.1"/>
    </source>
</evidence>